<feature type="transmembrane region" description="Helical" evidence="1">
    <location>
        <begin position="51"/>
        <end position="73"/>
    </location>
</feature>
<dbReference type="RefSeq" id="WP_184267090.1">
    <property type="nucleotide sequence ID" value="NZ_JACHKY010000001.1"/>
</dbReference>
<evidence type="ECO:0000313" key="3">
    <source>
        <dbReference type="Proteomes" id="UP000539957"/>
    </source>
</evidence>
<dbReference type="Proteomes" id="UP000539957">
    <property type="component" value="Unassembled WGS sequence"/>
</dbReference>
<sequence length="122" mass="13522">MKITAILLLAIYTGLAGWMYTRANMRFGRHAKLPMQWGFNKQPNWYAPRRLALTFTPLLSGIGFIAAALSIAWMPGPMDVDGNQAALLLLGLGAFGLAVYAGYLWLVERWDRHAPDVADKDA</sequence>
<gene>
    <name evidence="2" type="ORF">HNP32_000700</name>
</gene>
<accession>A0A7W7IMB4</accession>
<reference evidence="2 3" key="1">
    <citation type="submission" date="2020-08" db="EMBL/GenBank/DDBJ databases">
        <title>Functional genomics of gut bacteria from endangered species of beetles.</title>
        <authorList>
            <person name="Carlos-Shanley C."/>
        </authorList>
    </citation>
    <scope>NUCLEOTIDE SEQUENCE [LARGE SCALE GENOMIC DNA]</scope>
    <source>
        <strain evidence="2 3">S00123</strain>
    </source>
</reference>
<organism evidence="2 3">
    <name type="scientific">Brevundimonas bullata</name>
    <dbReference type="NCBI Taxonomy" id="13160"/>
    <lineage>
        <taxon>Bacteria</taxon>
        <taxon>Pseudomonadati</taxon>
        <taxon>Pseudomonadota</taxon>
        <taxon>Alphaproteobacteria</taxon>
        <taxon>Caulobacterales</taxon>
        <taxon>Caulobacteraceae</taxon>
        <taxon>Brevundimonas</taxon>
    </lineage>
</organism>
<evidence type="ECO:0000313" key="2">
    <source>
        <dbReference type="EMBL" id="MBB4796986.1"/>
    </source>
</evidence>
<dbReference type="AlphaFoldDB" id="A0A7W7IMB4"/>
<comment type="caution">
    <text evidence="2">The sequence shown here is derived from an EMBL/GenBank/DDBJ whole genome shotgun (WGS) entry which is preliminary data.</text>
</comment>
<keyword evidence="1" id="KW-0812">Transmembrane</keyword>
<keyword evidence="1" id="KW-1133">Transmembrane helix</keyword>
<feature type="transmembrane region" description="Helical" evidence="1">
    <location>
        <begin position="85"/>
        <end position="106"/>
    </location>
</feature>
<protein>
    <submittedName>
        <fullName evidence="2">Uncharacterized protein</fullName>
    </submittedName>
</protein>
<proteinExistence type="predicted"/>
<name>A0A7W7IMB4_9CAUL</name>
<keyword evidence="3" id="KW-1185">Reference proteome</keyword>
<keyword evidence="1" id="KW-0472">Membrane</keyword>
<evidence type="ECO:0000256" key="1">
    <source>
        <dbReference type="SAM" id="Phobius"/>
    </source>
</evidence>
<feature type="transmembrane region" description="Helical" evidence="1">
    <location>
        <begin position="6"/>
        <end position="23"/>
    </location>
</feature>
<dbReference type="EMBL" id="JACHKY010000001">
    <property type="protein sequence ID" value="MBB4796986.1"/>
    <property type="molecule type" value="Genomic_DNA"/>
</dbReference>